<reference evidence="2 3" key="1">
    <citation type="submission" date="2020-05" db="EMBL/GenBank/DDBJ databases">
        <title>Identification and distribution of gene clusters putatively required for synthesis of sphingolipid metabolism inhibitors in phylogenetically diverse species of the filamentous fungus Fusarium.</title>
        <authorList>
            <person name="Kim H.-S."/>
            <person name="Busman M."/>
            <person name="Brown D.W."/>
            <person name="Divon H."/>
            <person name="Uhlig S."/>
            <person name="Proctor R.H."/>
        </authorList>
    </citation>
    <scope>NUCLEOTIDE SEQUENCE [LARGE SCALE GENOMIC DNA]</scope>
    <source>
        <strain evidence="2 3">NRRL 25211</strain>
    </source>
</reference>
<accession>A0A8H5KGB2</accession>
<evidence type="ECO:0000313" key="2">
    <source>
        <dbReference type="EMBL" id="KAF5573719.1"/>
    </source>
</evidence>
<dbReference type="EMBL" id="JAAOAR010000783">
    <property type="protein sequence ID" value="KAF5573719.1"/>
    <property type="molecule type" value="Genomic_DNA"/>
</dbReference>
<protein>
    <submittedName>
        <fullName evidence="2">Uncharacterized protein</fullName>
    </submittedName>
</protein>
<comment type="caution">
    <text evidence="2">The sequence shown here is derived from an EMBL/GenBank/DDBJ whole genome shotgun (WGS) entry which is preliminary data.</text>
</comment>
<dbReference type="Proteomes" id="UP000544095">
    <property type="component" value="Unassembled WGS sequence"/>
</dbReference>
<keyword evidence="3" id="KW-1185">Reference proteome</keyword>
<keyword evidence="1" id="KW-0175">Coiled coil</keyword>
<name>A0A8H5KGB2_9HYPO</name>
<gene>
    <name evidence="2" type="ORF">FPANT_12190</name>
</gene>
<proteinExistence type="predicted"/>
<feature type="coiled-coil region" evidence="1">
    <location>
        <begin position="283"/>
        <end position="310"/>
    </location>
</feature>
<sequence>MMASYGSAAVDVEYTLPYSFPHEEERCENPDQRRDQIARVRSAFHDAKASMSRQSIAEIYEYLVQGEWIHDAKLASGHPAYSRFMGKGKYEKSLYYPHFFVIQAMFVPDPKGRGILESVYNLYAEVSKHWGMQATPSVPFFPRLDDSEEELRLLLGNHRMLSEARRYTAPVHPSPAAPVVAGVSPMAQDSIIAATPDPSTSSSSLLPISNPSSGISPHLKDINMKFLAYDQRVADLERMVQEKDQELKNKELDAEFGYKRRYELAVEKLLEAQRERCDAQQQYRESQLLLTKYEEKIKQLQRQLLRSQSICNQALAAGSQAQSLLNLGQQQSEIALSLINEPIEEFNAAAEGFTVDDGQRDNKRARET</sequence>
<evidence type="ECO:0000256" key="1">
    <source>
        <dbReference type="SAM" id="Coils"/>
    </source>
</evidence>
<organism evidence="2 3">
    <name type="scientific">Fusarium pseudoanthophilum</name>
    <dbReference type="NCBI Taxonomy" id="48495"/>
    <lineage>
        <taxon>Eukaryota</taxon>
        <taxon>Fungi</taxon>
        <taxon>Dikarya</taxon>
        <taxon>Ascomycota</taxon>
        <taxon>Pezizomycotina</taxon>
        <taxon>Sordariomycetes</taxon>
        <taxon>Hypocreomycetidae</taxon>
        <taxon>Hypocreales</taxon>
        <taxon>Nectriaceae</taxon>
        <taxon>Fusarium</taxon>
        <taxon>Fusarium fujikuroi species complex</taxon>
    </lineage>
</organism>
<dbReference type="AlphaFoldDB" id="A0A8H5KGB2"/>
<evidence type="ECO:0000313" key="3">
    <source>
        <dbReference type="Proteomes" id="UP000544095"/>
    </source>
</evidence>